<comment type="caution">
    <text evidence="2">The sequence shown here is derived from an EMBL/GenBank/DDBJ whole genome shotgun (WGS) entry which is preliminary data.</text>
</comment>
<dbReference type="AlphaFoldDB" id="A0A414B016"/>
<name>A0A414B016_9FIRM</name>
<proteinExistence type="predicted"/>
<evidence type="ECO:0000313" key="2">
    <source>
        <dbReference type="EMBL" id="RHC58304.1"/>
    </source>
</evidence>
<protein>
    <submittedName>
        <fullName evidence="2">DUF2829 domain-containing protein</fullName>
    </submittedName>
</protein>
<accession>A0A414B016</accession>
<evidence type="ECO:0000313" key="3">
    <source>
        <dbReference type="Proteomes" id="UP000283975"/>
    </source>
</evidence>
<organism evidence="2 3">
    <name type="scientific">Enterocloster bolteae</name>
    <dbReference type="NCBI Taxonomy" id="208479"/>
    <lineage>
        <taxon>Bacteria</taxon>
        <taxon>Bacillati</taxon>
        <taxon>Bacillota</taxon>
        <taxon>Clostridia</taxon>
        <taxon>Lachnospirales</taxon>
        <taxon>Lachnospiraceae</taxon>
        <taxon>Enterocloster</taxon>
    </lineage>
</organism>
<dbReference type="Proteomes" id="UP000283975">
    <property type="component" value="Unassembled WGS sequence"/>
</dbReference>
<evidence type="ECO:0000259" key="1">
    <source>
        <dbReference type="Pfam" id="PF11195"/>
    </source>
</evidence>
<sequence length="169" mass="19415">MKFSEAEKALKAGKKIKLPKWEKAYWYMNQDGELINHFEGGEELPTIALFPRDMIWVTRDDWEIVHEDEPKNVNEPAGEMKKLRNFGWAIAALKKGKKVARKNWNGKGMFLFLAHSMDITTDADLSCVKDLEGDLVSPSIVMKTADDRFCVGWLASQTDMLADDWYEVQ</sequence>
<feature type="domain" description="Thoeris anti-defense 2-like" evidence="1">
    <location>
        <begin position="85"/>
        <end position="168"/>
    </location>
</feature>
<gene>
    <name evidence="2" type="ORF">DW839_01750</name>
</gene>
<dbReference type="InterPro" id="IPR021361">
    <property type="entry name" value="Tad2-like_dom"/>
</dbReference>
<reference evidence="2 3" key="1">
    <citation type="submission" date="2018-08" db="EMBL/GenBank/DDBJ databases">
        <title>A genome reference for cultivated species of the human gut microbiota.</title>
        <authorList>
            <person name="Zou Y."/>
            <person name="Xue W."/>
            <person name="Luo G."/>
        </authorList>
    </citation>
    <scope>NUCLEOTIDE SEQUENCE [LARGE SCALE GENOMIC DNA]</scope>
    <source>
        <strain evidence="2 3">AM35-14</strain>
    </source>
</reference>
<dbReference type="EMBL" id="QSHZ01000002">
    <property type="protein sequence ID" value="RHC58304.1"/>
    <property type="molecule type" value="Genomic_DNA"/>
</dbReference>
<dbReference type="Pfam" id="PF11195">
    <property type="entry name" value="Tad2-like"/>
    <property type="match status" value="1"/>
</dbReference>